<evidence type="ECO:0000256" key="7">
    <source>
        <dbReference type="ARBA" id="ARBA00023157"/>
    </source>
</evidence>
<keyword evidence="8" id="KW-0325">Glycoprotein</keyword>
<dbReference type="InterPro" id="IPR000070">
    <property type="entry name" value="Pectinesterase_cat"/>
</dbReference>
<dbReference type="Pfam" id="PF04043">
    <property type="entry name" value="PMEI"/>
    <property type="match status" value="1"/>
</dbReference>
<evidence type="ECO:0000259" key="12">
    <source>
        <dbReference type="SMART" id="SM00856"/>
    </source>
</evidence>
<dbReference type="AlphaFoldDB" id="A0AAD3T3I3"/>
<organism evidence="13 14">
    <name type="scientific">Nepenthes gracilis</name>
    <name type="common">Slender pitcher plant</name>
    <dbReference type="NCBI Taxonomy" id="150966"/>
    <lineage>
        <taxon>Eukaryota</taxon>
        <taxon>Viridiplantae</taxon>
        <taxon>Streptophyta</taxon>
        <taxon>Embryophyta</taxon>
        <taxon>Tracheophyta</taxon>
        <taxon>Spermatophyta</taxon>
        <taxon>Magnoliopsida</taxon>
        <taxon>eudicotyledons</taxon>
        <taxon>Gunneridae</taxon>
        <taxon>Pentapetalae</taxon>
        <taxon>Caryophyllales</taxon>
        <taxon>Nepenthaceae</taxon>
        <taxon>Nepenthes</taxon>
    </lineage>
</organism>
<comment type="similarity">
    <text evidence="3">In the C-terminal section; belongs to the pectinesterase family.</text>
</comment>
<dbReference type="InterPro" id="IPR033131">
    <property type="entry name" value="Pectinesterase_Asp_AS"/>
</dbReference>
<keyword evidence="10" id="KW-0134">Cell wall</keyword>
<evidence type="ECO:0000256" key="11">
    <source>
        <dbReference type="SAM" id="Phobius"/>
    </source>
</evidence>
<evidence type="ECO:0000256" key="10">
    <source>
        <dbReference type="RuleBase" id="RU000589"/>
    </source>
</evidence>
<dbReference type="SUPFAM" id="SSF101148">
    <property type="entry name" value="Plant invertase/pectin methylesterase inhibitor"/>
    <property type="match status" value="1"/>
</dbReference>
<comment type="similarity">
    <text evidence="2">In the N-terminal section; belongs to the PMEI family.</text>
</comment>
<comment type="function">
    <text evidence="10">Acts in the modification of cell walls via demethylesterification of cell wall pectin.</text>
</comment>
<keyword evidence="11" id="KW-1133">Transmembrane helix</keyword>
<dbReference type="GO" id="GO:0045490">
    <property type="term" value="P:pectin catabolic process"/>
    <property type="evidence" value="ECO:0007669"/>
    <property type="project" value="UniProtKB-UniRule"/>
</dbReference>
<keyword evidence="11" id="KW-0472">Membrane</keyword>
<keyword evidence="5 10" id="KW-0378">Hydrolase</keyword>
<dbReference type="GO" id="GO:0030599">
    <property type="term" value="F:pectinesterase activity"/>
    <property type="evidence" value="ECO:0007669"/>
    <property type="project" value="UniProtKB-UniRule"/>
</dbReference>
<accession>A0AAD3T3I3</accession>
<dbReference type="FunFam" id="1.20.140.40:FF:000010">
    <property type="entry name" value="Pectinesterase"/>
    <property type="match status" value="1"/>
</dbReference>
<dbReference type="InterPro" id="IPR011050">
    <property type="entry name" value="Pectin_lyase_fold/virulence"/>
</dbReference>
<evidence type="ECO:0000313" key="13">
    <source>
        <dbReference type="EMBL" id="GMH22014.1"/>
    </source>
</evidence>
<dbReference type="GO" id="GO:0004857">
    <property type="term" value="F:enzyme inhibitor activity"/>
    <property type="evidence" value="ECO:0007669"/>
    <property type="project" value="InterPro"/>
</dbReference>
<keyword evidence="14" id="KW-1185">Reference proteome</keyword>
<evidence type="ECO:0000256" key="2">
    <source>
        <dbReference type="ARBA" id="ARBA00006027"/>
    </source>
</evidence>
<evidence type="ECO:0000256" key="6">
    <source>
        <dbReference type="ARBA" id="ARBA00023085"/>
    </source>
</evidence>
<dbReference type="NCBIfam" id="TIGR01614">
    <property type="entry name" value="PME_inhib"/>
    <property type="match status" value="1"/>
</dbReference>
<dbReference type="Pfam" id="PF01095">
    <property type="entry name" value="Pectinesterase"/>
    <property type="match status" value="1"/>
</dbReference>
<dbReference type="PANTHER" id="PTHR31707">
    <property type="entry name" value="PECTINESTERASE"/>
    <property type="match status" value="1"/>
</dbReference>
<dbReference type="InterPro" id="IPR018040">
    <property type="entry name" value="Pectinesterase_Tyr_AS"/>
</dbReference>
<sequence>MDTIKSFKGYGKVDVLEQQAFQKKTRRRLLLIIISCVVLLAVLIAAVVGTVIRNRRTDSSGDDGTPSSSTSPAQSLKMVCSFTQYPDACFSSISSLQKGSNGTDPEKIFVLSLQVALDALSKLAEIPASYSSRINGNAATKAALEDCSALFDDAIDRLNDTISSATNSGSIAKLISQTTVDDIKTWLSAAMTDQESCFDGLAEINGTAAIVEDIRGLAKNSTEFISNSLAIVTKLFSILSDLKIPIHRRLLESGNGGAWPEWMGVAERRLLQEAKTTPNVVVAADGSGDYKTIGEAIKAAPIKNTSRFVIYVKAGTYMENVAVDKKVWNVMIYGDGMTETVVSGSLNFIDGTPTFSTATFAAVGSGFIAKAIGFKNTAGAEKHQAVAFRSGSDKSVFYQCLFDGFQDTLYAHSNRQFYRECTITGTIDFIFGNAAVVFQGCKIQPRQPLASQFNTITAQGKVDKNQNTGISIQKCTIAALDALTAQTYLGRPWKPFSTTIVMQSSIGSFLNPNGWIEWLIGVEPASTIFYAEYSNTGPGSDVSKRVNWTGCHPAVTAAQASVYTVGSFIDGSSWLDDANVAYDSSL</sequence>
<dbReference type="PROSITE" id="PS00800">
    <property type="entry name" value="PECTINESTERASE_1"/>
    <property type="match status" value="1"/>
</dbReference>
<proteinExistence type="inferred from homology"/>
<keyword evidence="10" id="KW-0961">Cell wall biogenesis/degradation</keyword>
<feature type="active site" evidence="9">
    <location>
        <position position="428"/>
    </location>
</feature>
<evidence type="ECO:0000256" key="9">
    <source>
        <dbReference type="PROSITE-ProRule" id="PRU10040"/>
    </source>
</evidence>
<comment type="catalytic activity">
    <reaction evidence="10">
        <text>[(1-&gt;4)-alpha-D-galacturonosyl methyl ester](n) + n H2O = [(1-&gt;4)-alpha-D-galacturonosyl](n) + n methanol + n H(+)</text>
        <dbReference type="Rhea" id="RHEA:22380"/>
        <dbReference type="Rhea" id="RHEA-COMP:14570"/>
        <dbReference type="Rhea" id="RHEA-COMP:14573"/>
        <dbReference type="ChEBI" id="CHEBI:15377"/>
        <dbReference type="ChEBI" id="CHEBI:15378"/>
        <dbReference type="ChEBI" id="CHEBI:17790"/>
        <dbReference type="ChEBI" id="CHEBI:140522"/>
        <dbReference type="ChEBI" id="CHEBI:140523"/>
        <dbReference type="EC" id="3.1.1.11"/>
    </reaction>
</comment>
<evidence type="ECO:0000256" key="8">
    <source>
        <dbReference type="ARBA" id="ARBA00023180"/>
    </source>
</evidence>
<name>A0AAD3T3I3_NEPGR</name>
<evidence type="ECO:0000313" key="14">
    <source>
        <dbReference type="Proteomes" id="UP001279734"/>
    </source>
</evidence>
<feature type="transmembrane region" description="Helical" evidence="11">
    <location>
        <begin position="29"/>
        <end position="52"/>
    </location>
</feature>
<dbReference type="FunFam" id="2.160.20.10:FF:000001">
    <property type="entry name" value="Pectinesterase"/>
    <property type="match status" value="1"/>
</dbReference>
<comment type="caution">
    <text evidence="13">The sequence shown here is derived from an EMBL/GenBank/DDBJ whole genome shotgun (WGS) entry which is preliminary data.</text>
</comment>
<keyword evidence="10" id="KW-0964">Secreted</keyword>
<keyword evidence="7" id="KW-1015">Disulfide bond</keyword>
<dbReference type="EC" id="3.1.1.11" evidence="4 10"/>
<dbReference type="PROSITE" id="PS00503">
    <property type="entry name" value="PECTINESTERASE_2"/>
    <property type="match status" value="1"/>
</dbReference>
<gene>
    <name evidence="13" type="ORF">Nepgr_023857</name>
</gene>
<evidence type="ECO:0000256" key="1">
    <source>
        <dbReference type="ARBA" id="ARBA00005184"/>
    </source>
</evidence>
<feature type="domain" description="Pectinesterase inhibitor" evidence="12">
    <location>
        <begin position="71"/>
        <end position="231"/>
    </location>
</feature>
<keyword evidence="6 10" id="KW-0063">Aspartyl esterase</keyword>
<dbReference type="CDD" id="cd15798">
    <property type="entry name" value="PMEI-like_3"/>
    <property type="match status" value="1"/>
</dbReference>
<keyword evidence="11" id="KW-0812">Transmembrane</keyword>
<dbReference type="InterPro" id="IPR006501">
    <property type="entry name" value="Pectinesterase_inhib_dom"/>
</dbReference>
<evidence type="ECO:0000256" key="5">
    <source>
        <dbReference type="ARBA" id="ARBA00022801"/>
    </source>
</evidence>
<dbReference type="EMBL" id="BSYO01000024">
    <property type="protein sequence ID" value="GMH22014.1"/>
    <property type="molecule type" value="Genomic_DNA"/>
</dbReference>
<dbReference type="SUPFAM" id="SSF51126">
    <property type="entry name" value="Pectin lyase-like"/>
    <property type="match status" value="1"/>
</dbReference>
<dbReference type="Gene3D" id="1.20.140.40">
    <property type="entry name" value="Invertase/pectin methylesterase inhibitor family protein"/>
    <property type="match status" value="1"/>
</dbReference>
<comment type="pathway">
    <text evidence="1 10">Glycan metabolism; pectin degradation; 2-dehydro-3-deoxy-D-gluconate from pectin: step 1/5.</text>
</comment>
<evidence type="ECO:0000256" key="3">
    <source>
        <dbReference type="ARBA" id="ARBA00007786"/>
    </source>
</evidence>
<dbReference type="GO" id="GO:0042545">
    <property type="term" value="P:cell wall modification"/>
    <property type="evidence" value="ECO:0007669"/>
    <property type="project" value="UniProtKB-UniRule"/>
</dbReference>
<dbReference type="InterPro" id="IPR012334">
    <property type="entry name" value="Pectin_lyas_fold"/>
</dbReference>
<dbReference type="InterPro" id="IPR035513">
    <property type="entry name" value="Invertase/methylesterase_inhib"/>
</dbReference>
<dbReference type="Proteomes" id="UP001279734">
    <property type="component" value="Unassembled WGS sequence"/>
</dbReference>
<reference evidence="13" key="1">
    <citation type="submission" date="2023-05" db="EMBL/GenBank/DDBJ databases">
        <title>Nepenthes gracilis genome sequencing.</title>
        <authorList>
            <person name="Fukushima K."/>
        </authorList>
    </citation>
    <scope>NUCLEOTIDE SEQUENCE</scope>
    <source>
        <strain evidence="13">SING2019-196</strain>
    </source>
</reference>
<dbReference type="Gene3D" id="2.160.20.10">
    <property type="entry name" value="Single-stranded right-handed beta-helix, Pectin lyase-like"/>
    <property type="match status" value="1"/>
</dbReference>
<comment type="subcellular location">
    <subcellularLocation>
        <location evidence="10">Secreted</location>
        <location evidence="10">Cell wall</location>
    </subcellularLocation>
</comment>
<evidence type="ECO:0000256" key="4">
    <source>
        <dbReference type="ARBA" id="ARBA00013229"/>
    </source>
</evidence>
<protein>
    <recommendedName>
        <fullName evidence="4 10">Pectinesterase</fullName>
        <ecNumber evidence="4 10">3.1.1.11</ecNumber>
    </recommendedName>
</protein>
<dbReference type="SMART" id="SM00856">
    <property type="entry name" value="PMEI"/>
    <property type="match status" value="1"/>
</dbReference>